<dbReference type="Pfam" id="PF00751">
    <property type="entry name" value="DM"/>
    <property type="match status" value="1"/>
</dbReference>
<proteinExistence type="predicted"/>
<keyword evidence="2 5" id="KW-0862">Zinc</keyword>
<feature type="DNA-binding region" description="DM" evidence="5">
    <location>
        <begin position="83"/>
        <end position="130"/>
    </location>
</feature>
<sequence length="566" mass="62936">MNATTASGRKRTRAASDRADTDGNTETDRSDIGPRPRVSAPYPEMPSSRHHHHHQHQQQHVQVVTSTAAAAVQLSVKEKQRLCTNCKNHGLRKVWKKHKRYCKYRDCPCLKCMKTAATRKNCAEQTAKRRARQEDEQREQELQLNPDNFNDERPIPYQSGATTPQSCIRQNMSESSQVGRSSTPKGTMSPRTSDFDDHDSSSIDIGDGCDGVVGDGDGGGNGGGNGMDVVRDDGVDDRRHLAGGVGKKDIDADSRPEIMSNQIEHVKTILNELVGRTKDFQNLNAFRLFILQHNTYDVDKATMLIKRAHEELNYLDMMTEKSEANAAATPSVVLTAHQQQVLHGRQSVNRPPASALIGHHHHHQPSQPTPPQQPPPPSHHQPAQPPHNQQPPLHHNRSSSSLSGTDYREPATTTAVIALEPGGSAVGRRPAVNGSVSNVLGARPVHPAPGAVLYPRPMYPFALPLPTPPALWHHAQPHFPTASFQPFMENEWTRHCRLPMFNPELQPELQPEQPVNLQNNHHHRRSEPGRPLEIPGRLQQERSTHSRPAPANPLAHDDRQQTRHHA</sequence>
<keyword evidence="1 5" id="KW-0479">Metal-binding</keyword>
<evidence type="ECO:0000256" key="6">
    <source>
        <dbReference type="SAM" id="MobiDB-lite"/>
    </source>
</evidence>
<dbReference type="Gene3D" id="4.10.1040.10">
    <property type="entry name" value="DM DNA-binding domain"/>
    <property type="match status" value="1"/>
</dbReference>
<dbReference type="EnsemblMetazoa" id="XM_029489554.1">
    <property type="protein sequence ID" value="XP_029345414.1"/>
    <property type="gene ID" value="LOC100571454"/>
</dbReference>
<dbReference type="PROSITE" id="PS40000">
    <property type="entry name" value="DM_1"/>
    <property type="match status" value="1"/>
</dbReference>
<dbReference type="RefSeq" id="XP_029345414.1">
    <property type="nucleotide sequence ID" value="XM_029489554.1"/>
</dbReference>
<dbReference type="InterPro" id="IPR036407">
    <property type="entry name" value="DM_DNA-bd_sf"/>
</dbReference>
<dbReference type="GO" id="GO:0007548">
    <property type="term" value="P:sex differentiation"/>
    <property type="evidence" value="ECO:0007669"/>
    <property type="project" value="TreeGrafter"/>
</dbReference>
<evidence type="ECO:0000256" key="2">
    <source>
        <dbReference type="ARBA" id="ARBA00022833"/>
    </source>
</evidence>
<feature type="domain" description="DM" evidence="7">
    <location>
        <begin position="83"/>
        <end position="130"/>
    </location>
</feature>
<dbReference type="GO" id="GO:0005634">
    <property type="term" value="C:nucleus"/>
    <property type="evidence" value="ECO:0007669"/>
    <property type="project" value="UniProtKB-SubCell"/>
</dbReference>
<evidence type="ECO:0000256" key="5">
    <source>
        <dbReference type="PROSITE-ProRule" id="PRU00070"/>
    </source>
</evidence>
<dbReference type="PROSITE" id="PS50809">
    <property type="entry name" value="DM_2"/>
    <property type="match status" value="1"/>
</dbReference>
<dbReference type="GO" id="GO:0000978">
    <property type="term" value="F:RNA polymerase II cis-regulatory region sequence-specific DNA binding"/>
    <property type="evidence" value="ECO:0007669"/>
    <property type="project" value="TreeGrafter"/>
</dbReference>
<keyword evidence="4 5" id="KW-0539">Nucleus</keyword>
<dbReference type="PANTHER" id="PTHR12322:SF53">
    <property type="entry name" value="DOUBLESEX-MAB RELATED 11E"/>
    <property type="match status" value="1"/>
</dbReference>
<feature type="region of interest" description="Disordered" evidence="6">
    <location>
        <begin position="350"/>
        <end position="407"/>
    </location>
</feature>
<evidence type="ECO:0000313" key="8">
    <source>
        <dbReference type="EnsemblMetazoa" id="XP_029345414.1"/>
    </source>
</evidence>
<keyword evidence="9" id="KW-1185">Reference proteome</keyword>
<feature type="compositionally biased region" description="Basic and acidic residues" evidence="6">
    <location>
        <begin position="14"/>
        <end position="34"/>
    </location>
</feature>
<protein>
    <recommendedName>
        <fullName evidence="7">DM domain-containing protein</fullName>
    </recommendedName>
</protein>
<evidence type="ECO:0000256" key="1">
    <source>
        <dbReference type="ARBA" id="ARBA00022723"/>
    </source>
</evidence>
<evidence type="ECO:0000313" key="9">
    <source>
        <dbReference type="Proteomes" id="UP000007819"/>
    </source>
</evidence>
<reference evidence="9" key="1">
    <citation type="submission" date="2010-06" db="EMBL/GenBank/DDBJ databases">
        <authorList>
            <person name="Jiang H."/>
            <person name="Abraham K."/>
            <person name="Ali S."/>
            <person name="Alsbrooks S.L."/>
            <person name="Anim B.N."/>
            <person name="Anosike U.S."/>
            <person name="Attaway T."/>
            <person name="Bandaranaike D.P."/>
            <person name="Battles P.K."/>
            <person name="Bell S.N."/>
            <person name="Bell A.V."/>
            <person name="Beltran B."/>
            <person name="Bickham C."/>
            <person name="Bustamante Y."/>
            <person name="Caleb T."/>
            <person name="Canada A."/>
            <person name="Cardenas V."/>
            <person name="Carter K."/>
            <person name="Chacko J."/>
            <person name="Chandrabose M.N."/>
            <person name="Chavez D."/>
            <person name="Chavez A."/>
            <person name="Chen L."/>
            <person name="Chu H.-S."/>
            <person name="Claassen K.J."/>
            <person name="Cockrell R."/>
            <person name="Collins M."/>
            <person name="Cooper J.A."/>
            <person name="Cree A."/>
            <person name="Curry S.M."/>
            <person name="Da Y."/>
            <person name="Dao M.D."/>
            <person name="Das B."/>
            <person name="Davila M.-L."/>
            <person name="Davy-Carroll L."/>
            <person name="Denson S."/>
            <person name="Dinh H."/>
            <person name="Ebong V.E."/>
            <person name="Edwards J.R."/>
            <person name="Egan A."/>
            <person name="El-Daye J."/>
            <person name="Escobedo L."/>
            <person name="Fernandez S."/>
            <person name="Fernando P.R."/>
            <person name="Flagg N."/>
            <person name="Forbes L.D."/>
            <person name="Fowler R.G."/>
            <person name="Fu Q."/>
            <person name="Gabisi R.A."/>
            <person name="Ganer J."/>
            <person name="Garbino Pronczuk A."/>
            <person name="Garcia R.M."/>
            <person name="Garner T."/>
            <person name="Garrett T.E."/>
            <person name="Gonzalez D.A."/>
            <person name="Hamid H."/>
            <person name="Hawkins E.S."/>
            <person name="Hirani K."/>
            <person name="Hogues M.E."/>
            <person name="Hollins B."/>
            <person name="Hsiao C.-H."/>
            <person name="Jabil R."/>
            <person name="James M.L."/>
            <person name="Jhangiani S.N."/>
            <person name="Johnson B."/>
            <person name="Johnson Q."/>
            <person name="Joshi V."/>
            <person name="Kalu J.B."/>
            <person name="Kam C."/>
            <person name="Kashfia A."/>
            <person name="Keebler J."/>
            <person name="Kisamo H."/>
            <person name="Kovar C.L."/>
            <person name="Lago L.A."/>
            <person name="Lai C.-Y."/>
            <person name="Laidlaw J."/>
            <person name="Lara F."/>
            <person name="Le T.-K."/>
            <person name="Lee S.L."/>
            <person name="Legall F.H."/>
            <person name="Lemon S.J."/>
            <person name="Lewis L.R."/>
            <person name="Li B."/>
            <person name="Liu Y."/>
            <person name="Liu Y.-S."/>
            <person name="Lopez J."/>
            <person name="Lozado R.J."/>
            <person name="Lu J."/>
            <person name="Madu R.C."/>
            <person name="Maheshwari M."/>
            <person name="Maheshwari R."/>
            <person name="Malloy K."/>
            <person name="Martinez E."/>
            <person name="Mathew T."/>
            <person name="Mercado I.C."/>
            <person name="Mercado C."/>
            <person name="Meyer B."/>
            <person name="Montgomery K."/>
            <person name="Morgan M.B."/>
            <person name="Munidasa M."/>
            <person name="Nazareth L.V."/>
            <person name="Nelson J."/>
            <person name="Ng B.M."/>
            <person name="Nguyen N.B."/>
            <person name="Nguyen P.Q."/>
            <person name="Nguyen T."/>
            <person name="Obregon M."/>
            <person name="Okwuonu G.O."/>
            <person name="Onwere C.G."/>
            <person name="Orozco G."/>
            <person name="Parra A."/>
            <person name="Patel S."/>
            <person name="Patil S."/>
            <person name="Perez A."/>
            <person name="Perez Y."/>
            <person name="Pham C."/>
            <person name="Primus E.L."/>
            <person name="Pu L.-L."/>
            <person name="Puazo M."/>
            <person name="Qin X."/>
            <person name="Quiroz J.B."/>
            <person name="Reese J."/>
            <person name="Richards S."/>
            <person name="Rives C.M."/>
            <person name="Robberts R."/>
            <person name="Ruiz S.J."/>
            <person name="Ruiz M.J."/>
            <person name="Santibanez J."/>
            <person name="Schneider B.W."/>
            <person name="Sisson I."/>
            <person name="Smith M."/>
            <person name="Sodergren E."/>
            <person name="Song X.-Z."/>
            <person name="Song B.B."/>
            <person name="Summersgill H."/>
            <person name="Thelus R."/>
            <person name="Thornton R.D."/>
            <person name="Trejos Z.Y."/>
            <person name="Usmani K."/>
            <person name="Vattathil S."/>
            <person name="Villasana D."/>
            <person name="Walker D.L."/>
            <person name="Wang S."/>
            <person name="Wang K."/>
            <person name="White C.S."/>
            <person name="Williams A.C."/>
            <person name="Williamson J."/>
            <person name="Wilson K."/>
            <person name="Woghiren I.O."/>
            <person name="Woodworth J.R."/>
            <person name="Worley K.C."/>
            <person name="Wright R.A."/>
            <person name="Wu W."/>
            <person name="Young L."/>
            <person name="Zhang L."/>
            <person name="Zhang J."/>
            <person name="Zhu Y."/>
            <person name="Muzny D.M."/>
            <person name="Weinstock G."/>
            <person name="Gibbs R.A."/>
        </authorList>
    </citation>
    <scope>NUCLEOTIDE SEQUENCE [LARGE SCALE GENOMIC DNA]</scope>
    <source>
        <strain evidence="9">LSR1</strain>
    </source>
</reference>
<keyword evidence="3 5" id="KW-0238">DNA-binding</keyword>
<name>A0A8R2JSI5_ACYPI</name>
<organism evidence="8 9">
    <name type="scientific">Acyrthosiphon pisum</name>
    <name type="common">Pea aphid</name>
    <dbReference type="NCBI Taxonomy" id="7029"/>
    <lineage>
        <taxon>Eukaryota</taxon>
        <taxon>Metazoa</taxon>
        <taxon>Ecdysozoa</taxon>
        <taxon>Arthropoda</taxon>
        <taxon>Hexapoda</taxon>
        <taxon>Insecta</taxon>
        <taxon>Pterygota</taxon>
        <taxon>Neoptera</taxon>
        <taxon>Paraneoptera</taxon>
        <taxon>Hemiptera</taxon>
        <taxon>Sternorrhyncha</taxon>
        <taxon>Aphidomorpha</taxon>
        <taxon>Aphidoidea</taxon>
        <taxon>Aphididae</taxon>
        <taxon>Macrosiphini</taxon>
        <taxon>Acyrthosiphon</taxon>
    </lineage>
</organism>
<reference evidence="8" key="2">
    <citation type="submission" date="2022-06" db="UniProtKB">
        <authorList>
            <consortium name="EnsemblMetazoa"/>
        </authorList>
    </citation>
    <scope>IDENTIFICATION</scope>
</reference>
<evidence type="ECO:0000256" key="4">
    <source>
        <dbReference type="ARBA" id="ARBA00023242"/>
    </source>
</evidence>
<dbReference type="GO" id="GO:0046872">
    <property type="term" value="F:metal ion binding"/>
    <property type="evidence" value="ECO:0007669"/>
    <property type="project" value="UniProtKB-KW"/>
</dbReference>
<evidence type="ECO:0000256" key="3">
    <source>
        <dbReference type="ARBA" id="ARBA00023125"/>
    </source>
</evidence>
<dbReference type="PANTHER" id="PTHR12322">
    <property type="entry name" value="DOUBLESEX AND MAB-3 RELATED TRANSCRIPTION FACTOR DMRT"/>
    <property type="match status" value="1"/>
</dbReference>
<feature type="compositionally biased region" description="Basic and acidic residues" evidence="6">
    <location>
        <begin position="555"/>
        <end position="566"/>
    </location>
</feature>
<dbReference type="KEGG" id="api:100571454"/>
<dbReference type="Proteomes" id="UP000007819">
    <property type="component" value="Chromosome X"/>
</dbReference>
<dbReference type="InterPro" id="IPR026607">
    <property type="entry name" value="DMRT"/>
</dbReference>
<dbReference type="AlphaFoldDB" id="A0A8R2JSI5"/>
<feature type="compositionally biased region" description="Basic residues" evidence="6">
    <location>
        <begin position="48"/>
        <end position="57"/>
    </location>
</feature>
<feature type="compositionally biased region" description="Pro residues" evidence="6">
    <location>
        <begin position="367"/>
        <end position="389"/>
    </location>
</feature>
<comment type="subcellular location">
    <subcellularLocation>
        <location evidence="5">Nucleus</location>
    </subcellularLocation>
</comment>
<accession>A0A8R2JSI5</accession>
<feature type="compositionally biased region" description="Basic and acidic residues" evidence="6">
    <location>
        <begin position="132"/>
        <end position="141"/>
    </location>
</feature>
<feature type="region of interest" description="Disordered" evidence="6">
    <location>
        <begin position="518"/>
        <end position="566"/>
    </location>
</feature>
<dbReference type="SUPFAM" id="SSF82927">
    <property type="entry name" value="Cysteine-rich DNA binding domain, (DM domain)"/>
    <property type="match status" value="1"/>
</dbReference>
<feature type="region of interest" description="Disordered" evidence="6">
    <location>
        <begin position="130"/>
        <end position="229"/>
    </location>
</feature>
<feature type="region of interest" description="Disordered" evidence="6">
    <location>
        <begin position="1"/>
        <end position="62"/>
    </location>
</feature>
<dbReference type="GO" id="GO:0000981">
    <property type="term" value="F:DNA-binding transcription factor activity, RNA polymerase II-specific"/>
    <property type="evidence" value="ECO:0007669"/>
    <property type="project" value="TreeGrafter"/>
</dbReference>
<feature type="compositionally biased region" description="Gly residues" evidence="6">
    <location>
        <begin position="208"/>
        <end position="226"/>
    </location>
</feature>
<evidence type="ECO:0000259" key="7">
    <source>
        <dbReference type="PROSITE" id="PS50809"/>
    </source>
</evidence>
<dbReference type="SMART" id="SM00301">
    <property type="entry name" value="DM"/>
    <property type="match status" value="1"/>
</dbReference>
<feature type="compositionally biased region" description="Polar residues" evidence="6">
    <location>
        <begin position="159"/>
        <end position="192"/>
    </location>
</feature>
<dbReference type="GeneID" id="100571454"/>
<dbReference type="OrthoDB" id="5842031at2759"/>
<dbReference type="InterPro" id="IPR001275">
    <property type="entry name" value="DM_DNA-bd"/>
</dbReference>